<dbReference type="InterPro" id="IPR036875">
    <property type="entry name" value="Znf_CCHC_sf"/>
</dbReference>
<sequence length="690" mass="78400">MALCTTLQNKVLDLEKTKTTQANEIASLKRRVKKLEKKRSSRTHKLKRLYKVVLTARVESFGDEEYLGEDASKQERINADEDITLVNIQDDDDNEMFDVNVLNGEEVFVAGENANVVEEIVDVAQDKGKGIMIEEPVKPIKKKDQISFDEEVALKLQAEFDEEERLAREKAEKEKEANIALIETWDDIHAKIDADYQLAKRLQAQEQEELSDAEKVTLFQQILEKRRKHFTAKRGEEKRNKPPTKAQQKKIMCTYLKNMEGYKLNDLKLKDFDSIQEMFDRAFKRKQKVEYDKEIVELKKLMEIIPDEEEVAIDSIPLVVKAPRIVDWKIHKKGKKKGRIVGIKSLLDTVRITVAHVYVNAAQLELVLLRDFKENMLIKDCLEVNVHKEFDLLKWDQHTRRKLTVNGNETIGFDKSKVECYNCHKRGHFARDCKAPRNQDNKNKESSRRSVPVETSTSTALVSCDGLGVIDSGCSRHMTGNMSYLIDYEEIDGGYVAFRGNPKGGKITRKCTLKTARTPQQNGVAERRNKTLIKAAQVDEGFFVRYSLNSNAFRVFNSRTRIVKENLHIRFSESTPNVVGSGPDWLFDIDALTRIMNYEPIVLGTQSNGFTDPNSSHDDGSKPSSDDGKKVDEDPRKDSVCKDQEKEDNVNNTNNVTTASNVNTVSSTVNVAGTIEVNVSDDEDDGAAVG</sequence>
<feature type="compositionally biased region" description="Basic and acidic residues" evidence="3">
    <location>
        <begin position="433"/>
        <end position="448"/>
    </location>
</feature>
<feature type="coiled-coil region" evidence="2">
    <location>
        <begin position="18"/>
        <end position="45"/>
    </location>
</feature>
<feature type="region of interest" description="Disordered" evidence="3">
    <location>
        <begin position="606"/>
        <end position="690"/>
    </location>
</feature>
<gene>
    <name evidence="5" type="ORF">Tco_0860446</name>
</gene>
<dbReference type="SMART" id="SM00343">
    <property type="entry name" value="ZnF_C2HC"/>
    <property type="match status" value="1"/>
</dbReference>
<evidence type="ECO:0000256" key="1">
    <source>
        <dbReference type="PROSITE-ProRule" id="PRU00047"/>
    </source>
</evidence>
<evidence type="ECO:0000256" key="2">
    <source>
        <dbReference type="SAM" id="Coils"/>
    </source>
</evidence>
<dbReference type="InterPro" id="IPR001878">
    <property type="entry name" value="Znf_CCHC"/>
</dbReference>
<keyword evidence="1" id="KW-0479">Metal-binding</keyword>
<protein>
    <submittedName>
        <fullName evidence="5">Uncharacterized mitochondrial protein-like protein</fullName>
    </submittedName>
</protein>
<feature type="compositionally biased region" description="Low complexity" evidence="3">
    <location>
        <begin position="650"/>
        <end position="672"/>
    </location>
</feature>
<keyword evidence="6" id="KW-1185">Reference proteome</keyword>
<dbReference type="Proteomes" id="UP001151760">
    <property type="component" value="Unassembled WGS sequence"/>
</dbReference>
<feature type="domain" description="CCHC-type" evidence="4">
    <location>
        <begin position="420"/>
        <end position="434"/>
    </location>
</feature>
<name>A0ABQ5BKN9_9ASTR</name>
<accession>A0ABQ5BKN9</accession>
<reference evidence="5" key="2">
    <citation type="submission" date="2022-01" db="EMBL/GenBank/DDBJ databases">
        <authorList>
            <person name="Yamashiro T."/>
            <person name="Shiraishi A."/>
            <person name="Satake H."/>
            <person name="Nakayama K."/>
        </authorList>
    </citation>
    <scope>NUCLEOTIDE SEQUENCE</scope>
</reference>
<feature type="compositionally biased region" description="Acidic residues" evidence="3">
    <location>
        <begin position="679"/>
        <end position="690"/>
    </location>
</feature>
<proteinExistence type="predicted"/>
<dbReference type="PROSITE" id="PS50158">
    <property type="entry name" value="ZF_CCHC"/>
    <property type="match status" value="1"/>
</dbReference>
<evidence type="ECO:0000256" key="3">
    <source>
        <dbReference type="SAM" id="MobiDB-lite"/>
    </source>
</evidence>
<reference evidence="5" key="1">
    <citation type="journal article" date="2022" name="Int. J. Mol. Sci.">
        <title>Draft Genome of Tanacetum Coccineum: Genomic Comparison of Closely Related Tanacetum-Family Plants.</title>
        <authorList>
            <person name="Yamashiro T."/>
            <person name="Shiraishi A."/>
            <person name="Nakayama K."/>
            <person name="Satake H."/>
        </authorList>
    </citation>
    <scope>NUCLEOTIDE SEQUENCE</scope>
</reference>
<comment type="caution">
    <text evidence="5">The sequence shown here is derived from an EMBL/GenBank/DDBJ whole genome shotgun (WGS) entry which is preliminary data.</text>
</comment>
<evidence type="ECO:0000313" key="6">
    <source>
        <dbReference type="Proteomes" id="UP001151760"/>
    </source>
</evidence>
<evidence type="ECO:0000313" key="5">
    <source>
        <dbReference type="EMBL" id="GJT13404.1"/>
    </source>
</evidence>
<dbReference type="Pfam" id="PF00098">
    <property type="entry name" value="zf-CCHC"/>
    <property type="match status" value="1"/>
</dbReference>
<feature type="compositionally biased region" description="Basic and acidic residues" evidence="3">
    <location>
        <begin position="615"/>
        <end position="649"/>
    </location>
</feature>
<dbReference type="EMBL" id="BQNB010013227">
    <property type="protein sequence ID" value="GJT13404.1"/>
    <property type="molecule type" value="Genomic_DNA"/>
</dbReference>
<organism evidence="5 6">
    <name type="scientific">Tanacetum coccineum</name>
    <dbReference type="NCBI Taxonomy" id="301880"/>
    <lineage>
        <taxon>Eukaryota</taxon>
        <taxon>Viridiplantae</taxon>
        <taxon>Streptophyta</taxon>
        <taxon>Embryophyta</taxon>
        <taxon>Tracheophyta</taxon>
        <taxon>Spermatophyta</taxon>
        <taxon>Magnoliopsida</taxon>
        <taxon>eudicotyledons</taxon>
        <taxon>Gunneridae</taxon>
        <taxon>Pentapetalae</taxon>
        <taxon>asterids</taxon>
        <taxon>campanulids</taxon>
        <taxon>Asterales</taxon>
        <taxon>Asteraceae</taxon>
        <taxon>Asteroideae</taxon>
        <taxon>Anthemideae</taxon>
        <taxon>Anthemidinae</taxon>
        <taxon>Tanacetum</taxon>
    </lineage>
</organism>
<feature type="region of interest" description="Disordered" evidence="3">
    <location>
        <begin position="433"/>
        <end position="454"/>
    </location>
</feature>
<keyword evidence="2" id="KW-0175">Coiled coil</keyword>
<dbReference type="SUPFAM" id="SSF57756">
    <property type="entry name" value="Retrovirus zinc finger-like domains"/>
    <property type="match status" value="1"/>
</dbReference>
<keyword evidence="1" id="KW-0862">Zinc</keyword>
<keyword evidence="1" id="KW-0863">Zinc-finger</keyword>
<feature type="coiled-coil region" evidence="2">
    <location>
        <begin position="153"/>
        <end position="216"/>
    </location>
</feature>
<dbReference type="Gene3D" id="4.10.60.10">
    <property type="entry name" value="Zinc finger, CCHC-type"/>
    <property type="match status" value="1"/>
</dbReference>
<evidence type="ECO:0000259" key="4">
    <source>
        <dbReference type="PROSITE" id="PS50158"/>
    </source>
</evidence>